<evidence type="ECO:0000256" key="2">
    <source>
        <dbReference type="ARBA" id="ARBA00012925"/>
    </source>
</evidence>
<evidence type="ECO:0000256" key="5">
    <source>
        <dbReference type="ARBA" id="ARBA00023239"/>
    </source>
</evidence>
<evidence type="ECO:0000256" key="8">
    <source>
        <dbReference type="SAM" id="SignalP"/>
    </source>
</evidence>
<feature type="chain" id="PRO_5039089691" description="carbonic anhydrase" evidence="8">
    <location>
        <begin position="20"/>
        <end position="267"/>
    </location>
</feature>
<keyword evidence="4" id="KW-0862">Zinc</keyword>
<evidence type="ECO:0000256" key="4">
    <source>
        <dbReference type="ARBA" id="ARBA00022833"/>
    </source>
</evidence>
<keyword evidence="11" id="KW-1185">Reference proteome</keyword>
<evidence type="ECO:0000313" key="11">
    <source>
        <dbReference type="Proteomes" id="UP000199004"/>
    </source>
</evidence>
<dbReference type="Pfam" id="PF00194">
    <property type="entry name" value="Carb_anhydrase"/>
    <property type="match status" value="1"/>
</dbReference>
<keyword evidence="3" id="KW-0479">Metal-binding</keyword>
<dbReference type="SMART" id="SM01057">
    <property type="entry name" value="Carb_anhydrase"/>
    <property type="match status" value="1"/>
</dbReference>
<gene>
    <name evidence="10" type="ORF">SAMN05192576_2412</name>
</gene>
<evidence type="ECO:0000256" key="1">
    <source>
        <dbReference type="ARBA" id="ARBA00010718"/>
    </source>
</evidence>
<evidence type="ECO:0000313" key="10">
    <source>
        <dbReference type="EMBL" id="SDN56697.1"/>
    </source>
</evidence>
<evidence type="ECO:0000256" key="3">
    <source>
        <dbReference type="ARBA" id="ARBA00022723"/>
    </source>
</evidence>
<dbReference type="InterPro" id="IPR001148">
    <property type="entry name" value="CA_dom"/>
</dbReference>
<dbReference type="Gene3D" id="3.10.200.10">
    <property type="entry name" value="Alpha carbonic anhydrase"/>
    <property type="match status" value="1"/>
</dbReference>
<proteinExistence type="inferred from homology"/>
<dbReference type="CDD" id="cd03124">
    <property type="entry name" value="alpha_CA_prokaryotic_like"/>
    <property type="match status" value="1"/>
</dbReference>
<organism evidence="10 11">
    <name type="scientific">Nocardioides szechwanensis</name>
    <dbReference type="NCBI Taxonomy" id="1005944"/>
    <lineage>
        <taxon>Bacteria</taxon>
        <taxon>Bacillati</taxon>
        <taxon>Actinomycetota</taxon>
        <taxon>Actinomycetes</taxon>
        <taxon>Propionibacteriales</taxon>
        <taxon>Nocardioidaceae</taxon>
        <taxon>Nocardioides</taxon>
    </lineage>
</organism>
<dbReference type="AlphaFoldDB" id="A0A1H0CFP1"/>
<dbReference type="EMBL" id="FNIC01000003">
    <property type="protein sequence ID" value="SDN56697.1"/>
    <property type="molecule type" value="Genomic_DNA"/>
</dbReference>
<evidence type="ECO:0000259" key="9">
    <source>
        <dbReference type="PROSITE" id="PS51144"/>
    </source>
</evidence>
<dbReference type="PANTHER" id="PTHR18952">
    <property type="entry name" value="CARBONIC ANHYDRASE"/>
    <property type="match status" value="1"/>
</dbReference>
<name>A0A1H0CFP1_9ACTN</name>
<dbReference type="PROSITE" id="PS51257">
    <property type="entry name" value="PROKAR_LIPOPROTEIN"/>
    <property type="match status" value="1"/>
</dbReference>
<keyword evidence="8" id="KW-0732">Signal</keyword>
<feature type="domain" description="Alpha-carbonic anhydrase" evidence="9">
    <location>
        <begin position="48"/>
        <end position="267"/>
    </location>
</feature>
<feature type="signal peptide" evidence="8">
    <location>
        <begin position="1"/>
        <end position="19"/>
    </location>
</feature>
<dbReference type="GO" id="GO:0008270">
    <property type="term" value="F:zinc ion binding"/>
    <property type="evidence" value="ECO:0007669"/>
    <property type="project" value="InterPro"/>
</dbReference>
<dbReference type="GO" id="GO:0004089">
    <property type="term" value="F:carbonate dehydratase activity"/>
    <property type="evidence" value="ECO:0007669"/>
    <property type="project" value="UniProtKB-EC"/>
</dbReference>
<accession>A0A1H0CFP1</accession>
<protein>
    <recommendedName>
        <fullName evidence="2">carbonic anhydrase</fullName>
        <ecNumber evidence="2">4.2.1.1</ecNumber>
    </recommendedName>
</protein>
<comment type="catalytic activity">
    <reaction evidence="6">
        <text>hydrogencarbonate + H(+) = CO2 + H2O</text>
        <dbReference type="Rhea" id="RHEA:10748"/>
        <dbReference type="ChEBI" id="CHEBI:15377"/>
        <dbReference type="ChEBI" id="CHEBI:15378"/>
        <dbReference type="ChEBI" id="CHEBI:16526"/>
        <dbReference type="ChEBI" id="CHEBI:17544"/>
        <dbReference type="EC" id="4.2.1.1"/>
    </reaction>
</comment>
<dbReference type="EC" id="4.2.1.1" evidence="2"/>
<dbReference type="InterPro" id="IPR041891">
    <property type="entry name" value="Alpha_CA_prokaryot-like"/>
</dbReference>
<dbReference type="InterPro" id="IPR036398">
    <property type="entry name" value="CA_dom_sf"/>
</dbReference>
<feature type="region of interest" description="Disordered" evidence="7">
    <location>
        <begin position="25"/>
        <end position="47"/>
    </location>
</feature>
<reference evidence="10 11" key="1">
    <citation type="submission" date="2016-10" db="EMBL/GenBank/DDBJ databases">
        <authorList>
            <person name="de Groot N.N."/>
        </authorList>
    </citation>
    <scope>NUCLEOTIDE SEQUENCE [LARGE SCALE GENOMIC DNA]</scope>
    <source>
        <strain evidence="10 11">CGMCC 1.11147</strain>
    </source>
</reference>
<dbReference type="SUPFAM" id="SSF51069">
    <property type="entry name" value="Carbonic anhydrase"/>
    <property type="match status" value="1"/>
</dbReference>
<dbReference type="PANTHER" id="PTHR18952:SF265">
    <property type="entry name" value="CARBONIC ANHYDRASE"/>
    <property type="match status" value="1"/>
</dbReference>
<sequence>MRRQLQFAAVAATCLAAGACGSDEEPVAAADDAPSHNLTAHPALPDAPHWTYDEAPEWGDLDEQYAACGTGERQSPVDLAGAADEDLADPVLDYQPFELTVTDTDHSIQVGYETGSTLTLDDAAYELVQLHFHAPSEHTIDGKPAAAEIHFVHGDHDGPFVVLGVLVEEGPPEAAMNDVLDHLPVGTGDADAGTFFDAAELLPDSLTAYRYEGSLTTPPCTEDVTWLVLDEPVTWSAEQLARLTARYDANSRPLQDLHDRDLLLDQD</sequence>
<dbReference type="Proteomes" id="UP000199004">
    <property type="component" value="Unassembled WGS sequence"/>
</dbReference>
<evidence type="ECO:0000256" key="7">
    <source>
        <dbReference type="SAM" id="MobiDB-lite"/>
    </source>
</evidence>
<dbReference type="STRING" id="1005944.SAMN05192576_2412"/>
<dbReference type="PROSITE" id="PS51144">
    <property type="entry name" value="ALPHA_CA_2"/>
    <property type="match status" value="1"/>
</dbReference>
<evidence type="ECO:0000256" key="6">
    <source>
        <dbReference type="ARBA" id="ARBA00048348"/>
    </source>
</evidence>
<dbReference type="RefSeq" id="WP_091025032.1">
    <property type="nucleotide sequence ID" value="NZ_BKAE01000006.1"/>
</dbReference>
<dbReference type="OrthoDB" id="5327615at2"/>
<keyword evidence="5" id="KW-0456">Lyase</keyword>
<dbReference type="InterPro" id="IPR023561">
    <property type="entry name" value="Carbonic_anhydrase_a-class"/>
</dbReference>
<comment type="similarity">
    <text evidence="1">Belongs to the alpha-carbonic anhydrase family.</text>
</comment>